<reference evidence="1" key="1">
    <citation type="submission" date="2021-03" db="EMBL/GenBank/DDBJ databases">
        <title>Evolutionary innovations through gain and loss of genes in the ectomycorrhizal Boletales.</title>
        <authorList>
            <person name="Wu G."/>
            <person name="Miyauchi S."/>
            <person name="Morin E."/>
            <person name="Yang Z.-L."/>
            <person name="Xu J."/>
            <person name="Martin F.M."/>
        </authorList>
    </citation>
    <scope>NUCLEOTIDE SEQUENCE</scope>
    <source>
        <strain evidence="1">BR01</strain>
    </source>
</reference>
<protein>
    <submittedName>
        <fullName evidence="1">Uncharacterized protein</fullName>
    </submittedName>
</protein>
<evidence type="ECO:0000313" key="1">
    <source>
        <dbReference type="EMBL" id="KAG6372562.1"/>
    </source>
</evidence>
<dbReference type="Proteomes" id="UP000683000">
    <property type="component" value="Unassembled WGS sequence"/>
</dbReference>
<evidence type="ECO:0000313" key="2">
    <source>
        <dbReference type="Proteomes" id="UP000683000"/>
    </source>
</evidence>
<comment type="caution">
    <text evidence="1">The sequence shown here is derived from an EMBL/GenBank/DDBJ whole genome shotgun (WGS) entry which is preliminary data.</text>
</comment>
<dbReference type="EMBL" id="JAGFBS010000027">
    <property type="protein sequence ID" value="KAG6372562.1"/>
    <property type="molecule type" value="Genomic_DNA"/>
</dbReference>
<gene>
    <name evidence="1" type="ORF">JVT61DRAFT_7672</name>
</gene>
<name>A0A8I2YJ30_9AGAM</name>
<keyword evidence="2" id="KW-1185">Reference proteome</keyword>
<organism evidence="1 2">
    <name type="scientific">Boletus reticuloceps</name>
    <dbReference type="NCBI Taxonomy" id="495285"/>
    <lineage>
        <taxon>Eukaryota</taxon>
        <taxon>Fungi</taxon>
        <taxon>Dikarya</taxon>
        <taxon>Basidiomycota</taxon>
        <taxon>Agaricomycotina</taxon>
        <taxon>Agaricomycetes</taxon>
        <taxon>Agaricomycetidae</taxon>
        <taxon>Boletales</taxon>
        <taxon>Boletineae</taxon>
        <taxon>Boletaceae</taxon>
        <taxon>Boletoideae</taxon>
        <taxon>Boletus</taxon>
    </lineage>
</organism>
<dbReference type="AlphaFoldDB" id="A0A8I2YJ30"/>
<proteinExistence type="predicted"/>
<sequence>MLSSLLRVHGPLRRSAQHVRVRSNRTQSVLSCANAINQLENDGARILRAVQKRVETRMELLSKASPLKCQDCRL</sequence>
<accession>A0A8I2YJ30</accession>